<keyword evidence="2" id="KW-0378">Hydrolase</keyword>
<dbReference type="PRINTS" id="PR00862">
    <property type="entry name" value="PROLIGOPTASE"/>
</dbReference>
<dbReference type="Pfam" id="PF02897">
    <property type="entry name" value="Peptidase_S9_N"/>
    <property type="match status" value="1"/>
</dbReference>
<feature type="chain" id="PRO_5035173984" evidence="4">
    <location>
        <begin position="27"/>
        <end position="710"/>
    </location>
</feature>
<dbReference type="GO" id="GO:0005829">
    <property type="term" value="C:cytosol"/>
    <property type="evidence" value="ECO:0007669"/>
    <property type="project" value="TreeGrafter"/>
</dbReference>
<dbReference type="Pfam" id="PF00326">
    <property type="entry name" value="Peptidase_S9"/>
    <property type="match status" value="1"/>
</dbReference>
<evidence type="ECO:0000313" key="7">
    <source>
        <dbReference type="EMBL" id="GGF30905.1"/>
    </source>
</evidence>
<comment type="caution">
    <text evidence="7">The sequence shown here is derived from an EMBL/GenBank/DDBJ whole genome shotgun (WGS) entry which is preliminary data.</text>
</comment>
<dbReference type="InterPro" id="IPR001375">
    <property type="entry name" value="Peptidase_S9_cat"/>
</dbReference>
<feature type="signal peptide" evidence="4">
    <location>
        <begin position="1"/>
        <end position="26"/>
    </location>
</feature>
<dbReference type="GO" id="GO:0006508">
    <property type="term" value="P:proteolysis"/>
    <property type="evidence" value="ECO:0007669"/>
    <property type="project" value="UniProtKB-KW"/>
</dbReference>
<dbReference type="Gene3D" id="2.130.10.120">
    <property type="entry name" value="Prolyl oligopeptidase, N-terminal domain"/>
    <property type="match status" value="1"/>
</dbReference>
<evidence type="ECO:0000259" key="5">
    <source>
        <dbReference type="Pfam" id="PF00326"/>
    </source>
</evidence>
<protein>
    <submittedName>
        <fullName evidence="7">Prolyl oligopeptidase</fullName>
    </submittedName>
</protein>
<dbReference type="InterPro" id="IPR002470">
    <property type="entry name" value="Peptidase_S9A"/>
</dbReference>
<dbReference type="InterPro" id="IPR051167">
    <property type="entry name" value="Prolyl_oligopep/macrocyclase"/>
</dbReference>
<evidence type="ECO:0000256" key="1">
    <source>
        <dbReference type="ARBA" id="ARBA00022670"/>
    </source>
</evidence>
<dbReference type="InterPro" id="IPR023302">
    <property type="entry name" value="Pept_S9A_N"/>
</dbReference>
<dbReference type="GO" id="GO:0070012">
    <property type="term" value="F:oligopeptidase activity"/>
    <property type="evidence" value="ECO:0007669"/>
    <property type="project" value="TreeGrafter"/>
</dbReference>
<dbReference type="PANTHER" id="PTHR42881:SF13">
    <property type="entry name" value="PROLYL ENDOPEPTIDASE"/>
    <property type="match status" value="1"/>
</dbReference>
<name>A0A8J3E3J6_9PROT</name>
<reference evidence="7" key="1">
    <citation type="journal article" date="2014" name="Int. J. Syst. Evol. Microbiol.">
        <title>Complete genome sequence of Corynebacterium casei LMG S-19264T (=DSM 44701T), isolated from a smear-ripened cheese.</title>
        <authorList>
            <consortium name="US DOE Joint Genome Institute (JGI-PGF)"/>
            <person name="Walter F."/>
            <person name="Albersmeier A."/>
            <person name="Kalinowski J."/>
            <person name="Ruckert C."/>
        </authorList>
    </citation>
    <scope>NUCLEOTIDE SEQUENCE</scope>
    <source>
        <strain evidence="7">CGMCC 1.15725</strain>
    </source>
</reference>
<feature type="domain" description="Peptidase S9A N-terminal" evidence="6">
    <location>
        <begin position="33"/>
        <end position="437"/>
    </location>
</feature>
<evidence type="ECO:0000259" key="6">
    <source>
        <dbReference type="Pfam" id="PF02897"/>
    </source>
</evidence>
<organism evidence="7 8">
    <name type="scientific">Aliidongia dinghuensis</name>
    <dbReference type="NCBI Taxonomy" id="1867774"/>
    <lineage>
        <taxon>Bacteria</taxon>
        <taxon>Pseudomonadati</taxon>
        <taxon>Pseudomonadota</taxon>
        <taxon>Alphaproteobacteria</taxon>
        <taxon>Rhodospirillales</taxon>
        <taxon>Dongiaceae</taxon>
        <taxon>Aliidongia</taxon>
    </lineage>
</organism>
<evidence type="ECO:0000313" key="8">
    <source>
        <dbReference type="Proteomes" id="UP000646365"/>
    </source>
</evidence>
<dbReference type="InterPro" id="IPR029058">
    <property type="entry name" value="AB_hydrolase_fold"/>
</dbReference>
<reference evidence="7" key="2">
    <citation type="submission" date="2020-09" db="EMBL/GenBank/DDBJ databases">
        <authorList>
            <person name="Sun Q."/>
            <person name="Zhou Y."/>
        </authorList>
    </citation>
    <scope>NUCLEOTIDE SEQUENCE</scope>
    <source>
        <strain evidence="7">CGMCC 1.15725</strain>
    </source>
</reference>
<keyword evidence="8" id="KW-1185">Reference proteome</keyword>
<dbReference type="PANTHER" id="PTHR42881">
    <property type="entry name" value="PROLYL ENDOPEPTIDASE"/>
    <property type="match status" value="1"/>
</dbReference>
<evidence type="ECO:0000256" key="3">
    <source>
        <dbReference type="ARBA" id="ARBA00022825"/>
    </source>
</evidence>
<dbReference type="AlphaFoldDB" id="A0A8J3E3J6"/>
<keyword evidence="4" id="KW-0732">Signal</keyword>
<gene>
    <name evidence="7" type="ORF">GCM10011611_41250</name>
</gene>
<feature type="domain" description="Peptidase S9 prolyl oligopeptidase catalytic" evidence="5">
    <location>
        <begin position="506"/>
        <end position="708"/>
    </location>
</feature>
<accession>A0A8J3E3J6</accession>
<keyword evidence="3" id="KW-0720">Serine protease</keyword>
<dbReference type="RefSeq" id="WP_189049274.1">
    <property type="nucleotide sequence ID" value="NZ_BMJQ01000011.1"/>
</dbReference>
<evidence type="ECO:0000256" key="2">
    <source>
        <dbReference type="ARBA" id="ARBA00022801"/>
    </source>
</evidence>
<sequence length="710" mass="77434">MHARNLTLALSLLGALSILGAVGASAADQPAAPQDVADPYIWLEALSNPRVDAWVEAENAKTVAVLEKDPRYPALYDEALTIAEAKDRIPTPRFIGDEVYNFWQDAGHVRGLWRKTGLEDYRRPEPNWTTVLDLDQLAKAEKANWFWHGADCRRPDERICLVSLSDGGEDAVTTREFDLATGQFVRGGFALPKSKQSAAWAGDDEILVARDWGKGTMTTAGYPFIVKALKRGQKLASAKEIFRGKPSDTEVSPISLQDGQGHKAILIERSVSFFESETYLVKGGKAVKLALPVKAHVRDLTAGRLLVKLEQDWRAGGKSFPEGALVSLDLAAVEHDPQHLTPTLVYAPGPCESLDEIASTKEHLIITSFDNVKGRAAVYTPAADGSWTERKLDLPDNSTIGVVDTQDRGEKAFLSVTGFLTPSTVLLADAASGEFAAVKTLPAKFDASKDVVEQRQATSKDGTKIPYFIVHPAGMALDGNNPAILYAYGGFQVSVTPFYSANIGKLWLERGGVFVVANIRGGGEFGPAWHEAGLKTQRQRVYDDFAAVAEDLIQSKVTSPRRLGIEGGSNGGLLMGVEFNQHPDLWNAVDIQVPLLDMLRYEKIAAGASWVGEYGTVQNPEERAFLASISPYANLKAGVKYPEPFVWTTTKDDRVGPQHARKFAARLAELGQPYLFYEVTEGGHGAGANLKEKARTTAMELTYFSRKLMD</sequence>
<dbReference type="SUPFAM" id="SSF50993">
    <property type="entry name" value="Peptidase/esterase 'gauge' domain"/>
    <property type="match status" value="1"/>
</dbReference>
<dbReference type="EMBL" id="BMJQ01000011">
    <property type="protein sequence ID" value="GGF30905.1"/>
    <property type="molecule type" value="Genomic_DNA"/>
</dbReference>
<dbReference type="SUPFAM" id="SSF53474">
    <property type="entry name" value="alpha/beta-Hydrolases"/>
    <property type="match status" value="1"/>
</dbReference>
<evidence type="ECO:0000256" key="4">
    <source>
        <dbReference type="SAM" id="SignalP"/>
    </source>
</evidence>
<dbReference type="Proteomes" id="UP000646365">
    <property type="component" value="Unassembled WGS sequence"/>
</dbReference>
<dbReference type="Gene3D" id="3.40.50.1820">
    <property type="entry name" value="alpha/beta hydrolase"/>
    <property type="match status" value="1"/>
</dbReference>
<proteinExistence type="predicted"/>
<dbReference type="GO" id="GO:0004252">
    <property type="term" value="F:serine-type endopeptidase activity"/>
    <property type="evidence" value="ECO:0007669"/>
    <property type="project" value="InterPro"/>
</dbReference>
<keyword evidence="1" id="KW-0645">Protease</keyword>